<dbReference type="AlphaFoldDB" id="A0A6N6MIE1"/>
<organism evidence="6 7">
    <name type="scientific">Pseudotamlana haliotis</name>
    <dbReference type="NCBI Taxonomy" id="2614804"/>
    <lineage>
        <taxon>Bacteria</taxon>
        <taxon>Pseudomonadati</taxon>
        <taxon>Bacteroidota</taxon>
        <taxon>Flavobacteriia</taxon>
        <taxon>Flavobacteriales</taxon>
        <taxon>Flavobacteriaceae</taxon>
        <taxon>Pseudotamlana</taxon>
    </lineage>
</organism>
<accession>A0A6N6MIE1</accession>
<evidence type="ECO:0000259" key="5">
    <source>
        <dbReference type="Pfam" id="PF13102"/>
    </source>
</evidence>
<dbReference type="EMBL" id="WAAT01000042">
    <property type="protein sequence ID" value="KAB1067943.1"/>
    <property type="molecule type" value="Genomic_DNA"/>
</dbReference>
<sequence>MASGTYRTKKNDEWNTLYYRFKQGGQFDIELSTGIQVPKGRWSQTKQQILTTHKMNSHEFNKKLFEFNIFIRKEYEDSKIHTKIINSSWLKDKISTFFERRTANEETNQHLFLTNFIDAFILESHKKKTKNNTPVSKRTIQHYKTTKNKIIAFEASTNEQVLLSNLNIDFHTKFIEFLEEEQQLNPNTIGGYIDDIKLFCRNAVRKNIKIPNDYRFPEFYSPSNKTKDIYLNEVEINKIYNATFKLEHLDNARDWLIIGLRTGFRISDFLKLTKKNIKDGYIEKTTIKTDFPVIIPLHNQVKFILDKRKGNFPRSISDQKFNIYIKKVCQLVELTEKVEGAKLCHIDTVVEKGKKKNIYRKKHGIYPKFELVTSHICRRSFATNLYGKIDTLTIMKITGHKTEKQFLEYIKITPKEYAEKLKDFWKLNSIN</sequence>
<protein>
    <submittedName>
        <fullName evidence="6">Site-specific integrase</fullName>
    </submittedName>
</protein>
<dbReference type="GO" id="GO:0003677">
    <property type="term" value="F:DNA binding"/>
    <property type="evidence" value="ECO:0007669"/>
    <property type="project" value="UniProtKB-KW"/>
</dbReference>
<keyword evidence="7" id="KW-1185">Reference proteome</keyword>
<evidence type="ECO:0000256" key="1">
    <source>
        <dbReference type="ARBA" id="ARBA00008857"/>
    </source>
</evidence>
<evidence type="ECO:0000313" key="6">
    <source>
        <dbReference type="EMBL" id="KAB1067943.1"/>
    </source>
</evidence>
<feature type="domain" description="Phage integrase SAM-like" evidence="5">
    <location>
        <begin position="119"/>
        <end position="215"/>
    </location>
</feature>
<dbReference type="Pfam" id="PF13102">
    <property type="entry name" value="Phage_int_SAM_5"/>
    <property type="match status" value="1"/>
</dbReference>
<dbReference type="InterPro" id="IPR010998">
    <property type="entry name" value="Integrase_recombinase_N"/>
</dbReference>
<dbReference type="GO" id="GO:0006310">
    <property type="term" value="P:DNA recombination"/>
    <property type="evidence" value="ECO:0007669"/>
    <property type="project" value="UniProtKB-KW"/>
</dbReference>
<evidence type="ECO:0000259" key="4">
    <source>
        <dbReference type="Pfam" id="PF00589"/>
    </source>
</evidence>
<dbReference type="Pfam" id="PF00589">
    <property type="entry name" value="Phage_integrase"/>
    <property type="match status" value="1"/>
</dbReference>
<keyword evidence="2" id="KW-0238">DNA-binding</keyword>
<evidence type="ECO:0000313" key="7">
    <source>
        <dbReference type="Proteomes" id="UP000441333"/>
    </source>
</evidence>
<comment type="caution">
    <text evidence="6">The sequence shown here is derived from an EMBL/GenBank/DDBJ whole genome shotgun (WGS) entry which is preliminary data.</text>
</comment>
<reference evidence="6 7" key="1">
    <citation type="submission" date="2019-09" db="EMBL/GenBank/DDBJ databases">
        <authorList>
            <person name="Cao W.R."/>
        </authorList>
    </citation>
    <scope>NUCLEOTIDE SEQUENCE [LARGE SCALE GENOMIC DNA]</scope>
    <source>
        <strain evidence="6 7">B1N29</strain>
    </source>
</reference>
<dbReference type="PANTHER" id="PTHR30349:SF41">
    <property type="entry name" value="INTEGRASE_RECOMBINASE PROTEIN MJ0367-RELATED"/>
    <property type="match status" value="1"/>
</dbReference>
<dbReference type="Gene3D" id="1.10.443.10">
    <property type="entry name" value="Intergrase catalytic core"/>
    <property type="match status" value="1"/>
</dbReference>
<name>A0A6N6MIE1_9FLAO</name>
<keyword evidence="3" id="KW-0233">DNA recombination</keyword>
<comment type="similarity">
    <text evidence="1">Belongs to the 'phage' integrase family.</text>
</comment>
<dbReference type="Gene3D" id="1.10.150.130">
    <property type="match status" value="1"/>
</dbReference>
<dbReference type="InterPro" id="IPR050090">
    <property type="entry name" value="Tyrosine_recombinase_XerCD"/>
</dbReference>
<dbReference type="InterPro" id="IPR013762">
    <property type="entry name" value="Integrase-like_cat_sf"/>
</dbReference>
<dbReference type="InterPro" id="IPR025269">
    <property type="entry name" value="SAM-like_dom"/>
</dbReference>
<dbReference type="InterPro" id="IPR011010">
    <property type="entry name" value="DNA_brk_join_enz"/>
</dbReference>
<evidence type="ECO:0000256" key="2">
    <source>
        <dbReference type="ARBA" id="ARBA00023125"/>
    </source>
</evidence>
<feature type="domain" description="Tyr recombinase" evidence="4">
    <location>
        <begin position="231"/>
        <end position="412"/>
    </location>
</feature>
<evidence type="ECO:0000256" key="3">
    <source>
        <dbReference type="ARBA" id="ARBA00023172"/>
    </source>
</evidence>
<gene>
    <name evidence="6" type="ORF">F6U93_08355</name>
</gene>
<dbReference type="InterPro" id="IPR002104">
    <property type="entry name" value="Integrase_catalytic"/>
</dbReference>
<proteinExistence type="inferred from homology"/>
<dbReference type="SUPFAM" id="SSF56349">
    <property type="entry name" value="DNA breaking-rejoining enzymes"/>
    <property type="match status" value="1"/>
</dbReference>
<dbReference type="PANTHER" id="PTHR30349">
    <property type="entry name" value="PHAGE INTEGRASE-RELATED"/>
    <property type="match status" value="1"/>
</dbReference>
<dbReference type="RefSeq" id="WP_150938750.1">
    <property type="nucleotide sequence ID" value="NZ_WAAT01000042.1"/>
</dbReference>
<dbReference type="Proteomes" id="UP000441333">
    <property type="component" value="Unassembled WGS sequence"/>
</dbReference>
<dbReference type="GO" id="GO:0015074">
    <property type="term" value="P:DNA integration"/>
    <property type="evidence" value="ECO:0007669"/>
    <property type="project" value="InterPro"/>
</dbReference>